<dbReference type="Pfam" id="PF13160">
    <property type="entry name" value="DUF3995"/>
    <property type="match status" value="1"/>
</dbReference>
<feature type="transmembrane region" description="Helical" evidence="1">
    <location>
        <begin position="5"/>
        <end position="23"/>
    </location>
</feature>
<dbReference type="OrthoDB" id="8590912at2"/>
<evidence type="ECO:0008006" key="4">
    <source>
        <dbReference type="Google" id="ProtNLM"/>
    </source>
</evidence>
<dbReference type="STRING" id="915059.NH26_16745"/>
<keyword evidence="1" id="KW-0812">Transmembrane</keyword>
<gene>
    <name evidence="2" type="ORF">NH26_16745</name>
</gene>
<evidence type="ECO:0000313" key="3">
    <source>
        <dbReference type="Proteomes" id="UP000179797"/>
    </source>
</evidence>
<keyword evidence="1" id="KW-0472">Membrane</keyword>
<comment type="caution">
    <text evidence="2">The sequence shown here is derived from an EMBL/GenBank/DDBJ whole genome shotgun (WGS) entry which is preliminary data.</text>
</comment>
<feature type="transmembrane region" description="Helical" evidence="1">
    <location>
        <begin position="116"/>
        <end position="134"/>
    </location>
</feature>
<dbReference type="AlphaFoldDB" id="A0A1S1Z3R5"/>
<name>A0A1S1Z3R5_FLAPC</name>
<keyword evidence="3" id="KW-1185">Reference proteome</keyword>
<dbReference type="InterPro" id="IPR025058">
    <property type="entry name" value="DUF3995"/>
</dbReference>
<feature type="transmembrane region" description="Helical" evidence="1">
    <location>
        <begin position="48"/>
        <end position="66"/>
    </location>
</feature>
<organism evidence="2 3">
    <name type="scientific">Flammeovirga pacifica</name>
    <dbReference type="NCBI Taxonomy" id="915059"/>
    <lineage>
        <taxon>Bacteria</taxon>
        <taxon>Pseudomonadati</taxon>
        <taxon>Bacteroidota</taxon>
        <taxon>Cytophagia</taxon>
        <taxon>Cytophagales</taxon>
        <taxon>Flammeovirgaceae</taxon>
        <taxon>Flammeovirga</taxon>
    </lineage>
</organism>
<sequence>MILSISLFVIFIILSGFHFYWLFGGEWGVENVIPTNTDNETSLSTPKLATLIVALGLGTFGLMYLLKSGLVEFEIPHWLYYGYWIIPSIFILRGIGEFKYVGFFKKVKDTKFAKSDTQFFTPLCFIIGVLGVLIQF</sequence>
<feature type="transmembrane region" description="Helical" evidence="1">
    <location>
        <begin position="78"/>
        <end position="96"/>
    </location>
</feature>
<proteinExistence type="predicted"/>
<evidence type="ECO:0000256" key="1">
    <source>
        <dbReference type="SAM" id="Phobius"/>
    </source>
</evidence>
<accession>A0A1S1Z3R5</accession>
<protein>
    <recommendedName>
        <fullName evidence="4">DUF3995 domain-containing protein</fullName>
    </recommendedName>
</protein>
<dbReference type="Proteomes" id="UP000179797">
    <property type="component" value="Unassembled WGS sequence"/>
</dbReference>
<keyword evidence="1" id="KW-1133">Transmembrane helix</keyword>
<dbReference type="EMBL" id="JRYR02000001">
    <property type="protein sequence ID" value="OHX67867.1"/>
    <property type="molecule type" value="Genomic_DNA"/>
</dbReference>
<dbReference type="RefSeq" id="WP_044219748.1">
    <property type="nucleotide sequence ID" value="NZ_JRYR02000001.1"/>
</dbReference>
<evidence type="ECO:0000313" key="2">
    <source>
        <dbReference type="EMBL" id="OHX67867.1"/>
    </source>
</evidence>
<reference evidence="2 3" key="1">
    <citation type="journal article" date="2012" name="Int. J. Syst. Evol. Microbiol.">
        <title>Flammeovirga pacifica sp. nov., isolated from deep-sea sediment.</title>
        <authorList>
            <person name="Xu H."/>
            <person name="Fu Y."/>
            <person name="Yang N."/>
            <person name="Ding Z."/>
            <person name="Lai Q."/>
            <person name="Zeng R."/>
        </authorList>
    </citation>
    <scope>NUCLEOTIDE SEQUENCE [LARGE SCALE GENOMIC DNA]</scope>
    <source>
        <strain evidence="3">DSM 24597 / LMG 26175 / WPAGA1</strain>
    </source>
</reference>